<evidence type="ECO:0000256" key="1">
    <source>
        <dbReference type="SAM" id="MobiDB-lite"/>
    </source>
</evidence>
<sequence length="75" mass="8291">MSVQDDLAAVKRRLQDLEHTVEELERRVGTERGAPPRPTTGRAESMVTIPDAPYDAGKWTDVDDEGLGARDHHAP</sequence>
<dbReference type="KEGG" id="svt:SVTN_24715"/>
<dbReference type="EMBL" id="CP010407">
    <property type="protein sequence ID" value="AJF67100.1"/>
    <property type="molecule type" value="Genomic_DNA"/>
</dbReference>
<dbReference type="HOGENOM" id="CLU_148712_1_0_11"/>
<feature type="compositionally biased region" description="Basic and acidic residues" evidence="1">
    <location>
        <begin position="21"/>
        <end position="30"/>
    </location>
</feature>
<accession>A0A0B5HYV0</accession>
<gene>
    <name evidence="2" type="ORF">SVTN_24715</name>
</gene>
<keyword evidence="3" id="KW-1185">Reference proteome</keyword>
<evidence type="ECO:0000313" key="2">
    <source>
        <dbReference type="EMBL" id="AJF67100.1"/>
    </source>
</evidence>
<proteinExistence type="predicted"/>
<feature type="region of interest" description="Disordered" evidence="1">
    <location>
        <begin position="21"/>
        <end position="75"/>
    </location>
</feature>
<organism evidence="2 3">
    <name type="scientific">Streptomyces vietnamensis</name>
    <dbReference type="NCBI Taxonomy" id="362257"/>
    <lineage>
        <taxon>Bacteria</taxon>
        <taxon>Bacillati</taxon>
        <taxon>Actinomycetota</taxon>
        <taxon>Actinomycetes</taxon>
        <taxon>Kitasatosporales</taxon>
        <taxon>Streptomycetaceae</taxon>
        <taxon>Streptomyces</taxon>
    </lineage>
</organism>
<dbReference type="AlphaFoldDB" id="A0A0B5HYV0"/>
<reference evidence="2 3" key="1">
    <citation type="submission" date="2014-12" db="EMBL/GenBank/DDBJ databases">
        <title>Complete genome sequence of Streptomyces vietnamensis strain GIMV4.0001, a genetic manipulable producer of the benzoisochromanequinone antibiotic granaticin.</title>
        <authorList>
            <person name="Deng M.R."/>
            <person name="Guo J."/>
            <person name="Ma L.Y."/>
            <person name="Feng G.D."/>
            <person name="Mo C.Y."/>
            <person name="Zhu H.H."/>
        </authorList>
    </citation>
    <scope>NUCLEOTIDE SEQUENCE [LARGE SCALE GENOMIC DNA]</scope>
    <source>
        <strain evidence="3">GIMV4.0001</strain>
    </source>
</reference>
<dbReference type="Proteomes" id="UP000031774">
    <property type="component" value="Chromosome"/>
</dbReference>
<dbReference type="STRING" id="362257.SVTN_24715"/>
<dbReference type="RefSeq" id="WP_041131068.1">
    <property type="nucleotide sequence ID" value="NZ_CP010407.1"/>
</dbReference>
<protein>
    <submittedName>
        <fullName evidence="2">Uncharacterized protein</fullName>
    </submittedName>
</protein>
<name>A0A0B5HYV0_9ACTN</name>
<evidence type="ECO:0000313" key="3">
    <source>
        <dbReference type="Proteomes" id="UP000031774"/>
    </source>
</evidence>